<protein>
    <submittedName>
        <fullName evidence="1">Uncharacterized protein</fullName>
    </submittedName>
</protein>
<proteinExistence type="predicted"/>
<accession>A0ABW3CJN3</accession>
<dbReference type="Proteomes" id="UP001597083">
    <property type="component" value="Unassembled WGS sequence"/>
</dbReference>
<evidence type="ECO:0000313" key="1">
    <source>
        <dbReference type="EMBL" id="MFD0853741.1"/>
    </source>
</evidence>
<evidence type="ECO:0000313" key="2">
    <source>
        <dbReference type="Proteomes" id="UP001597083"/>
    </source>
</evidence>
<dbReference type="EMBL" id="JBHTIR010002413">
    <property type="protein sequence ID" value="MFD0853741.1"/>
    <property type="molecule type" value="Genomic_DNA"/>
</dbReference>
<organism evidence="1 2">
    <name type="scientific">Actinomadura adrarensis</name>
    <dbReference type="NCBI Taxonomy" id="1819600"/>
    <lineage>
        <taxon>Bacteria</taxon>
        <taxon>Bacillati</taxon>
        <taxon>Actinomycetota</taxon>
        <taxon>Actinomycetes</taxon>
        <taxon>Streptosporangiales</taxon>
        <taxon>Thermomonosporaceae</taxon>
        <taxon>Actinomadura</taxon>
    </lineage>
</organism>
<sequence>TAHPGLVLRLQVTAGSKTTLRAKADDVRRLAREHRQRLTLNVSNPVDDLRILGGDREHSGLVGDLADGLEWHTAALPFTTSAITAFAKSVRAEPLLANEPWTLRPLDSRAVVWLFPFVYRKNDPAGVESLGRRVEAFERIRTEFSLPVYRSGGVRGGP</sequence>
<gene>
    <name evidence="1" type="ORF">ACFQ07_16000</name>
</gene>
<reference evidence="2" key="1">
    <citation type="journal article" date="2019" name="Int. J. Syst. Evol. Microbiol.">
        <title>The Global Catalogue of Microorganisms (GCM) 10K type strain sequencing project: providing services to taxonomists for standard genome sequencing and annotation.</title>
        <authorList>
            <consortium name="The Broad Institute Genomics Platform"/>
            <consortium name="The Broad Institute Genome Sequencing Center for Infectious Disease"/>
            <person name="Wu L."/>
            <person name="Ma J."/>
        </authorList>
    </citation>
    <scope>NUCLEOTIDE SEQUENCE [LARGE SCALE GENOMIC DNA]</scope>
    <source>
        <strain evidence="2">JCM 31696</strain>
    </source>
</reference>
<keyword evidence="2" id="KW-1185">Reference proteome</keyword>
<comment type="caution">
    <text evidence="1">The sequence shown here is derived from an EMBL/GenBank/DDBJ whole genome shotgun (WGS) entry which is preliminary data.</text>
</comment>
<feature type="non-terminal residue" evidence="1">
    <location>
        <position position="1"/>
    </location>
</feature>
<name>A0ABW3CJN3_9ACTN</name>